<evidence type="ECO:0000256" key="1">
    <source>
        <dbReference type="ARBA" id="ARBA00004571"/>
    </source>
</evidence>
<dbReference type="Gene3D" id="2.40.170.20">
    <property type="entry name" value="TonB-dependent receptor, beta-barrel domain"/>
    <property type="match status" value="1"/>
</dbReference>
<evidence type="ECO:0000256" key="3">
    <source>
        <dbReference type="ARBA" id="ARBA00022448"/>
    </source>
</evidence>
<dbReference type="SUPFAM" id="SSF56935">
    <property type="entry name" value="Porins"/>
    <property type="match status" value="1"/>
</dbReference>
<dbReference type="GO" id="GO:0044718">
    <property type="term" value="P:siderophore transmembrane transport"/>
    <property type="evidence" value="ECO:0007669"/>
    <property type="project" value="TreeGrafter"/>
</dbReference>
<evidence type="ECO:0000256" key="11">
    <source>
        <dbReference type="RuleBase" id="RU003357"/>
    </source>
</evidence>
<evidence type="ECO:0000256" key="4">
    <source>
        <dbReference type="ARBA" id="ARBA00022452"/>
    </source>
</evidence>
<evidence type="ECO:0000256" key="7">
    <source>
        <dbReference type="ARBA" id="ARBA00023136"/>
    </source>
</evidence>
<dbReference type="EMBL" id="LS423452">
    <property type="protein sequence ID" value="SPS06652.1"/>
    <property type="molecule type" value="Genomic_DNA"/>
</dbReference>
<reference evidence="15" key="1">
    <citation type="submission" date="2018-05" db="EMBL/GenBank/DDBJ databases">
        <authorList>
            <person name="Lanie J.A."/>
            <person name="Ng W.-L."/>
            <person name="Kazmierczak K.M."/>
            <person name="Andrzejewski T.M."/>
            <person name="Davidsen T.M."/>
            <person name="Wayne K.J."/>
            <person name="Tettelin H."/>
            <person name="Glass J.I."/>
            <person name="Rusch D."/>
            <person name="Podicherti R."/>
            <person name="Tsui H.-C.T."/>
            <person name="Winkler M.E."/>
        </authorList>
    </citation>
    <scope>NUCLEOTIDE SEQUENCE</scope>
    <source>
        <strain evidence="15">KNB</strain>
    </source>
</reference>
<dbReference type="CDD" id="cd01347">
    <property type="entry name" value="ligand_gated_channel"/>
    <property type="match status" value="1"/>
</dbReference>
<dbReference type="GO" id="GO:0015344">
    <property type="term" value="F:siderophore uptake transmembrane transporter activity"/>
    <property type="evidence" value="ECO:0007669"/>
    <property type="project" value="TreeGrafter"/>
</dbReference>
<dbReference type="Gene3D" id="2.170.130.10">
    <property type="entry name" value="TonB-dependent receptor, plug domain"/>
    <property type="match status" value="1"/>
</dbReference>
<evidence type="ECO:0000256" key="10">
    <source>
        <dbReference type="PROSITE-ProRule" id="PRU01360"/>
    </source>
</evidence>
<dbReference type="PANTHER" id="PTHR30069:SF28">
    <property type="entry name" value="TONB-DEPENDENT RECEPTOR YNCD-RELATED"/>
    <property type="match status" value="1"/>
</dbReference>
<dbReference type="PROSITE" id="PS52016">
    <property type="entry name" value="TONB_DEPENDENT_REC_3"/>
    <property type="match status" value="1"/>
</dbReference>
<dbReference type="InterPro" id="IPR000531">
    <property type="entry name" value="Beta-barrel_TonB"/>
</dbReference>
<evidence type="ECO:0000256" key="2">
    <source>
        <dbReference type="ARBA" id="ARBA00009810"/>
    </source>
</evidence>
<dbReference type="Pfam" id="PF00593">
    <property type="entry name" value="TonB_dep_Rec_b-barrel"/>
    <property type="match status" value="1"/>
</dbReference>
<accession>A0A2X0R958</accession>
<protein>
    <submittedName>
        <fullName evidence="15">TonB-dependent receptor protein</fullName>
    </submittedName>
</protein>
<evidence type="ECO:0000256" key="8">
    <source>
        <dbReference type="ARBA" id="ARBA00023170"/>
    </source>
</evidence>
<evidence type="ECO:0000259" key="13">
    <source>
        <dbReference type="Pfam" id="PF00593"/>
    </source>
</evidence>
<name>A0A2X0R958_9PROT</name>
<dbReference type="PANTHER" id="PTHR30069">
    <property type="entry name" value="TONB-DEPENDENT OUTER MEMBRANE RECEPTOR"/>
    <property type="match status" value="1"/>
</dbReference>
<sequence length="689" mass="76918">MTYACRLLCWFVLAAIPGLACADHIVIDPDSMLPEISVSAKRDELGASMTQPDIKRAIREINQTPGGVTIVDAEKVREGRVSNFNDTLGLATGVFAQSRFGAEETRLSIRGSGLQRTFHGRGIKLMQDGIPVNQTDGSFDFQAIEPMATRYMEVYRGANALRYGSTTLGGAVNFVSPTGYDSPRFEARGEIGSFDYKRLGLSTGGVNGDMDYFVNVSTFSQDGFRDHARQDAKRANTNIGYRINADLETRFYLGYANSESDLPGNLTKAQLRSDPSQAILSPFTLQQKRDIEVVRIANKTTLRMDKTRLEVGVFYAEKNLFHPIFQVIDQDNQDYGLEARLIQDGQLLGYKNEFVLGFTPTRGVTNEDRWVNNQGSRGARTNQSDQIATNMGLYAENRLYVLPKLAVIAGLQYTKSKREYMDKFFATPDQNESFKQSYTQASPKIGLLYSPLPSVQHYANISRSFEPPSFGELAGGFKPNIVRAQSGTTFEVGTRGNSAKVDWDFSAYHARLDDELLQIAVFAGGNNPIPAAQTTNASRTVHAGIEMGMTARLPYNLEWRHNLLLNDFRFDNDPVFGNRRLPGIPRTFLRGELLYRANNFYAGPTIEFSPQRYAVDFAETVYADGYTIFGLKMGQKLTRELSWFIEGRNLADRRYVATTSVVLNQRGADGALYLPGDGRSVYAGLQWRY</sequence>
<evidence type="ECO:0000259" key="14">
    <source>
        <dbReference type="Pfam" id="PF07715"/>
    </source>
</evidence>
<evidence type="ECO:0000256" key="6">
    <source>
        <dbReference type="ARBA" id="ARBA00023077"/>
    </source>
</evidence>
<organism evidence="15">
    <name type="scientific">Candidatus Nitrotoga fabula</name>
    <dbReference type="NCBI Taxonomy" id="2182327"/>
    <lineage>
        <taxon>Bacteria</taxon>
        <taxon>Pseudomonadati</taxon>
        <taxon>Pseudomonadota</taxon>
        <taxon>Betaproteobacteria</taxon>
        <taxon>Nitrosomonadales</taxon>
        <taxon>Gallionellaceae</taxon>
        <taxon>Candidatus Nitrotoga</taxon>
    </lineage>
</organism>
<keyword evidence="6 11" id="KW-0798">TonB box</keyword>
<feature type="domain" description="TonB-dependent receptor-like beta-barrel" evidence="13">
    <location>
        <begin position="200"/>
        <end position="650"/>
    </location>
</feature>
<keyword evidence="8 15" id="KW-0675">Receptor</keyword>
<keyword evidence="4 10" id="KW-1134">Transmembrane beta strand</keyword>
<keyword evidence="3 10" id="KW-0813">Transport</keyword>
<keyword evidence="12" id="KW-0732">Signal</keyword>
<evidence type="ECO:0000256" key="9">
    <source>
        <dbReference type="ARBA" id="ARBA00023237"/>
    </source>
</evidence>
<evidence type="ECO:0000256" key="12">
    <source>
        <dbReference type="SAM" id="SignalP"/>
    </source>
</evidence>
<dbReference type="InterPro" id="IPR037066">
    <property type="entry name" value="Plug_dom_sf"/>
</dbReference>
<keyword evidence="7 10" id="KW-0472">Membrane</keyword>
<feature type="domain" description="TonB-dependent receptor plug" evidence="14">
    <location>
        <begin position="62"/>
        <end position="171"/>
    </location>
</feature>
<dbReference type="GO" id="GO:0009279">
    <property type="term" value="C:cell outer membrane"/>
    <property type="evidence" value="ECO:0007669"/>
    <property type="project" value="UniProtKB-SubCell"/>
</dbReference>
<dbReference type="AlphaFoldDB" id="A0A2X0R958"/>
<comment type="similarity">
    <text evidence="2 10 11">Belongs to the TonB-dependent receptor family.</text>
</comment>
<evidence type="ECO:0000313" key="15">
    <source>
        <dbReference type="EMBL" id="SPS06652.1"/>
    </source>
</evidence>
<proteinExistence type="inferred from homology"/>
<feature type="signal peptide" evidence="12">
    <location>
        <begin position="1"/>
        <end position="22"/>
    </location>
</feature>
<keyword evidence="9 10" id="KW-0998">Cell outer membrane</keyword>
<gene>
    <name evidence="15" type="ORF">NITFAB_2245</name>
</gene>
<dbReference type="InterPro" id="IPR039426">
    <property type="entry name" value="TonB-dep_rcpt-like"/>
</dbReference>
<evidence type="ECO:0000256" key="5">
    <source>
        <dbReference type="ARBA" id="ARBA00022692"/>
    </source>
</evidence>
<dbReference type="InterPro" id="IPR012910">
    <property type="entry name" value="Plug_dom"/>
</dbReference>
<dbReference type="InterPro" id="IPR036942">
    <property type="entry name" value="Beta-barrel_TonB_sf"/>
</dbReference>
<dbReference type="Pfam" id="PF07715">
    <property type="entry name" value="Plug"/>
    <property type="match status" value="1"/>
</dbReference>
<comment type="subcellular location">
    <subcellularLocation>
        <location evidence="1 10">Cell outer membrane</location>
        <topology evidence="1 10">Multi-pass membrane protein</topology>
    </subcellularLocation>
</comment>
<feature type="chain" id="PRO_5015840001" evidence="12">
    <location>
        <begin position="23"/>
        <end position="689"/>
    </location>
</feature>
<keyword evidence="5 10" id="KW-0812">Transmembrane</keyword>